<gene>
    <name evidence="1" type="ORF">H1D41_15665</name>
</gene>
<reference evidence="1" key="1">
    <citation type="submission" date="2020-10" db="EMBL/GenBank/DDBJ databases">
        <title>Paenihalocynthiibacter styelae gen. nov., sp. nov., isolated from stalked sea squirt Styela clava.</title>
        <authorList>
            <person name="Kim Y.-O."/>
            <person name="Yoon J.-H."/>
        </authorList>
    </citation>
    <scope>NUCLEOTIDE SEQUENCE</scope>
    <source>
        <strain evidence="1">MYP1-1</strain>
    </source>
</reference>
<dbReference type="Proteomes" id="UP000640583">
    <property type="component" value="Unassembled WGS sequence"/>
</dbReference>
<comment type="caution">
    <text evidence="1">The sequence shown here is derived from an EMBL/GenBank/DDBJ whole genome shotgun (WGS) entry which is preliminary data.</text>
</comment>
<keyword evidence="2" id="KW-1185">Reference proteome</keyword>
<accession>A0A8J7IT18</accession>
<dbReference type="RefSeq" id="WP_228849805.1">
    <property type="nucleotide sequence ID" value="NZ_JADCKQ010000014.1"/>
</dbReference>
<dbReference type="AlphaFoldDB" id="A0A8J7IT18"/>
<protein>
    <submittedName>
        <fullName evidence="1">Uncharacterized protein</fullName>
    </submittedName>
</protein>
<evidence type="ECO:0000313" key="2">
    <source>
        <dbReference type="Proteomes" id="UP000640583"/>
    </source>
</evidence>
<proteinExistence type="predicted"/>
<organism evidence="1 2">
    <name type="scientific">Halocynthiibacter styelae</name>
    <dbReference type="NCBI Taxonomy" id="2761955"/>
    <lineage>
        <taxon>Bacteria</taxon>
        <taxon>Pseudomonadati</taxon>
        <taxon>Pseudomonadota</taxon>
        <taxon>Alphaproteobacteria</taxon>
        <taxon>Rhodobacterales</taxon>
        <taxon>Paracoccaceae</taxon>
        <taxon>Halocynthiibacter</taxon>
    </lineage>
</organism>
<sequence>MLYKPNGMSWKHGWITPEVLVQGAHQCLSDSIPDLPSPHVSTENLSLVHVMNIFQPTFKEGTSSLVLNRTLQSMEIAAANSPMPLTLVNVQEDIETDCTPAGFIRAAPVTRSTATEYPELAQRRLPFIFDIIDSGAEHAGEDDFLIYTNADICLRPQFYSFVRNIISRGFDAFVVNRRDMDADLLHDDLHLLAEFDQGWAHTGFDCFVFRRSLLANLQRAMCCVGVRYIGWSIFANLLANADRFALFKNVHATYHFGQDERTNASEAQALEVHNGEQLQAMLRALMQDKKAAERLQIFAETEHFLPPAVEEVLTGSAG</sequence>
<dbReference type="EMBL" id="JADCKQ010000014">
    <property type="protein sequence ID" value="MBI1495081.1"/>
    <property type="molecule type" value="Genomic_DNA"/>
</dbReference>
<name>A0A8J7IT18_9RHOB</name>
<evidence type="ECO:0000313" key="1">
    <source>
        <dbReference type="EMBL" id="MBI1495081.1"/>
    </source>
</evidence>